<dbReference type="SUPFAM" id="SSF50978">
    <property type="entry name" value="WD40 repeat-like"/>
    <property type="match status" value="1"/>
</dbReference>
<dbReference type="InterPro" id="IPR019775">
    <property type="entry name" value="WD40_repeat_CS"/>
</dbReference>
<evidence type="ECO:0000256" key="6">
    <source>
        <dbReference type="SAM" id="MobiDB-lite"/>
    </source>
</evidence>
<evidence type="ECO:0000313" key="9">
    <source>
        <dbReference type="Proteomes" id="UP001153069"/>
    </source>
</evidence>
<dbReference type="EMBL" id="CAICTM010002351">
    <property type="protein sequence ID" value="CAB9528911.1"/>
    <property type="molecule type" value="Genomic_DNA"/>
</dbReference>
<keyword evidence="9" id="KW-1185">Reference proteome</keyword>
<name>A0A9N8HX03_9STRA</name>
<keyword evidence="4" id="KW-0539">Nucleus</keyword>
<reference evidence="8" key="1">
    <citation type="submission" date="2020-06" db="EMBL/GenBank/DDBJ databases">
        <authorList>
            <consortium name="Plant Systems Biology data submission"/>
        </authorList>
    </citation>
    <scope>NUCLEOTIDE SEQUENCE</scope>
    <source>
        <strain evidence="8">D6</strain>
    </source>
</reference>
<evidence type="ECO:0000256" key="5">
    <source>
        <dbReference type="PROSITE-ProRule" id="PRU00221"/>
    </source>
</evidence>
<dbReference type="Gene3D" id="2.130.10.10">
    <property type="entry name" value="YVTN repeat-like/Quinoprotein amine dehydrogenase"/>
    <property type="match status" value="3"/>
</dbReference>
<dbReference type="InterPro" id="IPR020472">
    <property type="entry name" value="WD40_PAC1"/>
</dbReference>
<feature type="domain" description="NLE" evidence="7">
    <location>
        <begin position="25"/>
        <end position="102"/>
    </location>
</feature>
<evidence type="ECO:0000256" key="2">
    <source>
        <dbReference type="ARBA" id="ARBA00022574"/>
    </source>
</evidence>
<dbReference type="Pfam" id="PF08154">
    <property type="entry name" value="NLE"/>
    <property type="match status" value="1"/>
</dbReference>
<comment type="caution">
    <text evidence="8">The sequence shown here is derived from an EMBL/GenBank/DDBJ whole genome shotgun (WGS) entry which is preliminary data.</text>
</comment>
<feature type="region of interest" description="Disordered" evidence="6">
    <location>
        <begin position="64"/>
        <end position="85"/>
    </location>
</feature>
<accession>A0A9N8HX03</accession>
<evidence type="ECO:0000256" key="4">
    <source>
        <dbReference type="ARBA" id="ARBA00023242"/>
    </source>
</evidence>
<dbReference type="PROSITE" id="PS50082">
    <property type="entry name" value="WD_REPEATS_2"/>
    <property type="match status" value="3"/>
</dbReference>
<feature type="compositionally biased region" description="Acidic residues" evidence="6">
    <location>
        <begin position="66"/>
        <end position="81"/>
    </location>
</feature>
<feature type="repeat" description="WD" evidence="5">
    <location>
        <begin position="253"/>
        <end position="298"/>
    </location>
</feature>
<dbReference type="Proteomes" id="UP001153069">
    <property type="component" value="Unassembled WGS sequence"/>
</dbReference>
<evidence type="ECO:0000259" key="7">
    <source>
        <dbReference type="Pfam" id="PF08154"/>
    </source>
</evidence>
<dbReference type="InterPro" id="IPR036322">
    <property type="entry name" value="WD40_repeat_dom_sf"/>
</dbReference>
<sequence length="519" mass="57394">MSDDNNDEASSDEGEQIRVTFKLASEVADRSMEVPSDPIAVPASVGRKGLAAVINHLLDRRVVRDDTEENEEDSDEDEDDDKEKLPAIPFDFVLKDNNRLLRSAVEREARRYGLSLEKPLAILYFPAQEAPELQEESKAQPDWISCLSQMTINKQNDSFLCAASYDGSLTVYQPKMQQPDDEQKEGEVVLHQVASAPEAHRGPIKCLATMLDPTSSKNQSILMASGSMDHTLYIHSFDTQSKQLVKQQIQCQHEGYSSAVASLDFSFKSSDNKAILASGDWDGNLALWDLADAEPIPSAKKSKKEGKTSKEASQKLLTPKVLLPQAHFSQISGISWGNVHKTNSSNANTLITGSWDHSIKAWDMERQECVLSLNGSKVVACLDTSHFSEGIVATGHPDCNIRLWDVRVNTNSNNGDTLAVSDKTFRPSHKQWITDVQWSPHNPYHLASTSHDGTVKVWDIRSPIPLHTVRVFPKTEKGLCLAYGHSATETKKEEGADTVSLFLGGSDCVVKHFATNNYS</sequence>
<comment type="subcellular location">
    <subcellularLocation>
        <location evidence="1">Nucleus</location>
        <location evidence="1">Nucleolus</location>
    </subcellularLocation>
</comment>
<dbReference type="InterPro" id="IPR015943">
    <property type="entry name" value="WD40/YVTN_repeat-like_dom_sf"/>
</dbReference>
<protein>
    <submittedName>
        <fullName evidence="8">Ribosome biogenesis protein WDR12</fullName>
    </submittedName>
</protein>
<dbReference type="AlphaFoldDB" id="A0A9N8HX03"/>
<evidence type="ECO:0000313" key="8">
    <source>
        <dbReference type="EMBL" id="CAB9528911.1"/>
    </source>
</evidence>
<feature type="repeat" description="WD" evidence="5">
    <location>
        <begin position="426"/>
        <end position="468"/>
    </location>
</feature>
<dbReference type="Pfam" id="PF00400">
    <property type="entry name" value="WD40"/>
    <property type="match status" value="5"/>
</dbReference>
<dbReference type="PROSITE" id="PS00678">
    <property type="entry name" value="WD_REPEATS_1"/>
    <property type="match status" value="2"/>
</dbReference>
<dbReference type="PANTHER" id="PTHR19855:SF11">
    <property type="entry name" value="RIBOSOME BIOGENESIS PROTEIN WDR12"/>
    <property type="match status" value="1"/>
</dbReference>
<keyword evidence="2 5" id="KW-0853">WD repeat</keyword>
<feature type="repeat" description="WD" evidence="5">
    <location>
        <begin position="344"/>
        <end position="372"/>
    </location>
</feature>
<evidence type="ECO:0000256" key="3">
    <source>
        <dbReference type="ARBA" id="ARBA00022737"/>
    </source>
</evidence>
<evidence type="ECO:0000256" key="1">
    <source>
        <dbReference type="ARBA" id="ARBA00004604"/>
    </source>
</evidence>
<dbReference type="GO" id="GO:0005730">
    <property type="term" value="C:nucleolus"/>
    <property type="evidence" value="ECO:0007669"/>
    <property type="project" value="UniProtKB-SubCell"/>
</dbReference>
<dbReference type="PRINTS" id="PR00320">
    <property type="entry name" value="GPROTEINBRPT"/>
</dbReference>
<dbReference type="PANTHER" id="PTHR19855">
    <property type="entry name" value="WD40 REPEAT PROTEIN 12, 37"/>
    <property type="match status" value="1"/>
</dbReference>
<dbReference type="SMART" id="SM00320">
    <property type="entry name" value="WD40"/>
    <property type="match status" value="6"/>
</dbReference>
<gene>
    <name evidence="8" type="ORF">SEMRO_2353_G324440.1</name>
</gene>
<dbReference type="PROSITE" id="PS50294">
    <property type="entry name" value="WD_REPEATS_REGION"/>
    <property type="match status" value="1"/>
</dbReference>
<organism evidence="8 9">
    <name type="scientific">Seminavis robusta</name>
    <dbReference type="NCBI Taxonomy" id="568900"/>
    <lineage>
        <taxon>Eukaryota</taxon>
        <taxon>Sar</taxon>
        <taxon>Stramenopiles</taxon>
        <taxon>Ochrophyta</taxon>
        <taxon>Bacillariophyta</taxon>
        <taxon>Bacillariophyceae</taxon>
        <taxon>Bacillariophycidae</taxon>
        <taxon>Naviculales</taxon>
        <taxon>Naviculaceae</taxon>
        <taxon>Seminavis</taxon>
    </lineage>
</organism>
<dbReference type="InterPro" id="IPR001680">
    <property type="entry name" value="WD40_rpt"/>
</dbReference>
<dbReference type="OrthoDB" id="10251381at2759"/>
<dbReference type="InterPro" id="IPR012972">
    <property type="entry name" value="NLE"/>
</dbReference>
<proteinExistence type="predicted"/>
<keyword evidence="3" id="KW-0677">Repeat</keyword>